<dbReference type="RefSeq" id="WP_301189946.1">
    <property type="nucleotide sequence ID" value="NZ_JAPDPJ010000013.1"/>
</dbReference>
<dbReference type="SUPFAM" id="SSF81333">
    <property type="entry name" value="F1F0 ATP synthase subunit C"/>
    <property type="match status" value="2"/>
</dbReference>
<feature type="transmembrane region" description="Helical" evidence="5">
    <location>
        <begin position="124"/>
        <end position="148"/>
    </location>
</feature>
<evidence type="ECO:0000259" key="6">
    <source>
        <dbReference type="Pfam" id="PF00137"/>
    </source>
</evidence>
<proteinExistence type="predicted"/>
<dbReference type="Gene3D" id="1.20.120.610">
    <property type="entry name" value="lithium bound rotor ring of v- atpase"/>
    <property type="match status" value="1"/>
</dbReference>
<feature type="transmembrane region" description="Helical" evidence="5">
    <location>
        <begin position="6"/>
        <end position="26"/>
    </location>
</feature>
<dbReference type="GO" id="GO:0033177">
    <property type="term" value="C:proton-transporting two-sector ATPase complex, proton-transporting domain"/>
    <property type="evidence" value="ECO:0007669"/>
    <property type="project" value="InterPro"/>
</dbReference>
<gene>
    <name evidence="7" type="ORF">OM075_07880</name>
</gene>
<evidence type="ECO:0000256" key="3">
    <source>
        <dbReference type="ARBA" id="ARBA00022989"/>
    </source>
</evidence>
<feature type="transmembrane region" description="Helical" evidence="5">
    <location>
        <begin position="47"/>
        <end position="72"/>
    </location>
</feature>
<organism evidence="7 8">
    <name type="scientific">Plebeiibacterium sediminum</name>
    <dbReference type="NCBI Taxonomy" id="2992112"/>
    <lineage>
        <taxon>Bacteria</taxon>
        <taxon>Pseudomonadati</taxon>
        <taxon>Bacteroidota</taxon>
        <taxon>Bacteroidia</taxon>
        <taxon>Marinilabiliales</taxon>
        <taxon>Marinilabiliaceae</taxon>
        <taxon>Plebeiibacterium</taxon>
    </lineage>
</organism>
<keyword evidence="8" id="KW-1185">Reference proteome</keyword>
<name>A0AAE3M398_9BACT</name>
<dbReference type="EMBL" id="JAPDPJ010000013">
    <property type="protein sequence ID" value="MCW3786382.1"/>
    <property type="molecule type" value="Genomic_DNA"/>
</dbReference>
<evidence type="ECO:0000256" key="2">
    <source>
        <dbReference type="ARBA" id="ARBA00022692"/>
    </source>
</evidence>
<evidence type="ECO:0000256" key="5">
    <source>
        <dbReference type="SAM" id="Phobius"/>
    </source>
</evidence>
<feature type="domain" description="V-ATPase proteolipid subunit C-like" evidence="6">
    <location>
        <begin position="9"/>
        <end position="68"/>
    </location>
</feature>
<dbReference type="AlphaFoldDB" id="A0AAE3M398"/>
<sequence length="149" mass="14891">MEAIVFAYIGIGLMVALTGIGSAYGCSMGGNAAIGAMKKNESAFGSYLTLSALPGSQGLYGFIGYFMLAGLLQADMSWLQAGAVFGAGLALGIVGLLSAIRQGQVCANGIAGIGAGYDVFGKSLILAVFPELYAILALVAAILIGQAVA</sequence>
<evidence type="ECO:0000313" key="7">
    <source>
        <dbReference type="EMBL" id="MCW3786382.1"/>
    </source>
</evidence>
<dbReference type="InterPro" id="IPR035921">
    <property type="entry name" value="F/V-ATP_Csub_sf"/>
</dbReference>
<keyword evidence="2 5" id="KW-0812">Transmembrane</keyword>
<protein>
    <submittedName>
        <fullName evidence="7">V-type ATP synthase subunit K</fullName>
    </submittedName>
</protein>
<dbReference type="Proteomes" id="UP001209229">
    <property type="component" value="Unassembled WGS sequence"/>
</dbReference>
<dbReference type="Pfam" id="PF00137">
    <property type="entry name" value="ATP-synt_C"/>
    <property type="match status" value="2"/>
</dbReference>
<dbReference type="CDD" id="cd18179">
    <property type="entry name" value="ATP-synt_Vo_Ao_c_NTPK_rpt1"/>
    <property type="match status" value="1"/>
</dbReference>
<keyword evidence="4 5" id="KW-0472">Membrane</keyword>
<feature type="domain" description="V-ATPase proteolipid subunit C-like" evidence="6">
    <location>
        <begin position="85"/>
        <end position="144"/>
    </location>
</feature>
<dbReference type="InterPro" id="IPR002379">
    <property type="entry name" value="ATPase_proteolipid_c-like_dom"/>
</dbReference>
<comment type="caution">
    <text evidence="7">The sequence shown here is derived from an EMBL/GenBank/DDBJ whole genome shotgun (WGS) entry which is preliminary data.</text>
</comment>
<reference evidence="7" key="1">
    <citation type="submission" date="2022-10" db="EMBL/GenBank/DDBJ databases">
        <authorList>
            <person name="Yu W.X."/>
        </authorList>
    </citation>
    <scope>NUCLEOTIDE SEQUENCE</scope>
    <source>
        <strain evidence="7">AAT</strain>
    </source>
</reference>
<dbReference type="GO" id="GO:0015078">
    <property type="term" value="F:proton transmembrane transporter activity"/>
    <property type="evidence" value="ECO:0007669"/>
    <property type="project" value="InterPro"/>
</dbReference>
<comment type="subcellular location">
    <subcellularLocation>
        <location evidence="1">Membrane</location>
        <topology evidence="1">Multi-pass membrane protein</topology>
    </subcellularLocation>
</comment>
<evidence type="ECO:0000256" key="1">
    <source>
        <dbReference type="ARBA" id="ARBA00004141"/>
    </source>
</evidence>
<dbReference type="CDD" id="cd18180">
    <property type="entry name" value="ATP-synt_Vo_Ao_c_NTPK_rpt2"/>
    <property type="match status" value="1"/>
</dbReference>
<keyword evidence="3 5" id="KW-1133">Transmembrane helix</keyword>
<accession>A0AAE3M398</accession>
<feature type="transmembrane region" description="Helical" evidence="5">
    <location>
        <begin position="78"/>
        <end position="100"/>
    </location>
</feature>
<evidence type="ECO:0000313" key="8">
    <source>
        <dbReference type="Proteomes" id="UP001209229"/>
    </source>
</evidence>
<evidence type="ECO:0000256" key="4">
    <source>
        <dbReference type="ARBA" id="ARBA00023136"/>
    </source>
</evidence>